<accession>A0A7M5X8N3</accession>
<keyword evidence="3" id="KW-1185">Reference proteome</keyword>
<dbReference type="GeneID" id="136814724"/>
<name>A0A7M5X8N3_9CNID</name>
<dbReference type="Proteomes" id="UP000594262">
    <property type="component" value="Unplaced"/>
</dbReference>
<evidence type="ECO:0000313" key="3">
    <source>
        <dbReference type="Proteomes" id="UP000594262"/>
    </source>
</evidence>
<reference evidence="2" key="1">
    <citation type="submission" date="2021-01" db="UniProtKB">
        <authorList>
            <consortium name="EnsemblMetazoa"/>
        </authorList>
    </citation>
    <scope>IDENTIFICATION</scope>
</reference>
<feature type="chain" id="PRO_5029542367" evidence="1">
    <location>
        <begin position="23"/>
        <end position="377"/>
    </location>
</feature>
<evidence type="ECO:0000313" key="2">
    <source>
        <dbReference type="EnsemblMetazoa" id="CLYHEMP019632.1"/>
    </source>
</evidence>
<dbReference type="AlphaFoldDB" id="A0A7M5X8N3"/>
<evidence type="ECO:0000256" key="1">
    <source>
        <dbReference type="SAM" id="SignalP"/>
    </source>
</evidence>
<organism evidence="2 3">
    <name type="scientific">Clytia hemisphaerica</name>
    <dbReference type="NCBI Taxonomy" id="252671"/>
    <lineage>
        <taxon>Eukaryota</taxon>
        <taxon>Metazoa</taxon>
        <taxon>Cnidaria</taxon>
        <taxon>Hydrozoa</taxon>
        <taxon>Hydroidolina</taxon>
        <taxon>Leptothecata</taxon>
        <taxon>Obeliida</taxon>
        <taxon>Clytiidae</taxon>
        <taxon>Clytia</taxon>
    </lineage>
</organism>
<dbReference type="RefSeq" id="XP_066927245.1">
    <property type="nucleotide sequence ID" value="XM_067071144.1"/>
</dbReference>
<feature type="signal peptide" evidence="1">
    <location>
        <begin position="1"/>
        <end position="22"/>
    </location>
</feature>
<keyword evidence="1" id="KW-0732">Signal</keyword>
<dbReference type="EnsemblMetazoa" id="CLYHEMT019632.1">
    <property type="protein sequence ID" value="CLYHEMP019632.1"/>
    <property type="gene ID" value="CLYHEMG019632"/>
</dbReference>
<sequence>MVCFYGLPVLLIASCWLTSVKANFNINTTFATTSISNTTFRIKTQKYKKLNNTIFNSTKIDWIYLAPEAVRLPLVECGKLCQETTDCCGFFYVNGDNSIMNEPPANHTNETYPNCYLNDMALPRSKTAVSPNVDYYEIKNQCTKTSTNPCAKGDCIPNFQTDSFSCDCSTAGLVNFNETVCATKTTFQPLDLKQMILTNNQCYSLNNTNDTLFIFWKKVQTTDNFYSETTAGMQFDASIITKQDTILKATLKLVSKKAVDGQKMKIEAIRENLSHNDNAGCNDYLYRSGYKTELDTGFIDAEETFNIDLTNMVRLMFQHNDFDGKYFHFWTHPEFLTQSGQSTLAFGFEMYGFENENKQPTFEIFWQEQEQVPQIEK</sequence>
<proteinExistence type="predicted"/>
<protein>
    <submittedName>
        <fullName evidence="2">Uncharacterized protein</fullName>
    </submittedName>
</protein>